<accession>A0ABP1S4V3</accession>
<gene>
    <name evidence="11" type="ORF">ODALV1_LOCUS29461</name>
</gene>
<feature type="repeat" description="ANK" evidence="8">
    <location>
        <begin position="651"/>
        <end position="683"/>
    </location>
</feature>
<feature type="domain" description="Fibronectin type-III" evidence="10">
    <location>
        <begin position="96"/>
        <end position="193"/>
    </location>
</feature>
<dbReference type="InterPro" id="IPR009030">
    <property type="entry name" value="Growth_fac_rcpt_cys_sf"/>
</dbReference>
<dbReference type="PANTHER" id="PTHR46877:SF14">
    <property type="entry name" value="RECEPTOR PROTEIN-TYROSINE KINASE"/>
    <property type="match status" value="1"/>
</dbReference>
<dbReference type="Pfam" id="PF07699">
    <property type="entry name" value="Ephrin_rec_like"/>
    <property type="match status" value="1"/>
</dbReference>
<evidence type="ECO:0000256" key="2">
    <source>
        <dbReference type="ARBA" id="ARBA00022692"/>
    </source>
</evidence>
<keyword evidence="3" id="KW-0547">Nucleotide-binding</keyword>
<keyword evidence="4" id="KW-0067">ATP-binding</keyword>
<dbReference type="Gene3D" id="2.60.40.10">
    <property type="entry name" value="Immunoglobulins"/>
    <property type="match status" value="2"/>
</dbReference>
<dbReference type="PANTHER" id="PTHR46877">
    <property type="entry name" value="EPH RECEPTOR A5"/>
    <property type="match status" value="1"/>
</dbReference>
<organism evidence="11 12">
    <name type="scientific">Orchesella dallaii</name>
    <dbReference type="NCBI Taxonomy" id="48710"/>
    <lineage>
        <taxon>Eukaryota</taxon>
        <taxon>Metazoa</taxon>
        <taxon>Ecdysozoa</taxon>
        <taxon>Arthropoda</taxon>
        <taxon>Hexapoda</taxon>
        <taxon>Collembola</taxon>
        <taxon>Entomobryomorpha</taxon>
        <taxon>Entomobryoidea</taxon>
        <taxon>Orchesellidae</taxon>
        <taxon>Orchesellinae</taxon>
        <taxon>Orchesella</taxon>
    </lineage>
</organism>
<dbReference type="InterPro" id="IPR013783">
    <property type="entry name" value="Ig-like_fold"/>
</dbReference>
<dbReference type="InterPro" id="IPR011641">
    <property type="entry name" value="Tyr-kin_ephrin_A/B_rcpt-like"/>
</dbReference>
<proteinExistence type="predicted"/>
<keyword evidence="7" id="KW-0675">Receptor</keyword>
<evidence type="ECO:0000256" key="9">
    <source>
        <dbReference type="SAM" id="Phobius"/>
    </source>
</evidence>
<keyword evidence="2 9" id="KW-0812">Transmembrane</keyword>
<dbReference type="Gene3D" id="1.25.40.20">
    <property type="entry name" value="Ankyrin repeat-containing domain"/>
    <property type="match status" value="3"/>
</dbReference>
<dbReference type="InterPro" id="IPR050449">
    <property type="entry name" value="Ephrin_rcpt_TKs"/>
</dbReference>
<dbReference type="SMART" id="SM00248">
    <property type="entry name" value="ANK"/>
    <property type="match status" value="8"/>
</dbReference>
<dbReference type="Gene3D" id="2.60.40.1770">
    <property type="entry name" value="ephrin a2 ectodomain"/>
    <property type="match status" value="1"/>
</dbReference>
<dbReference type="SMART" id="SM00060">
    <property type="entry name" value="FN3"/>
    <property type="match status" value="2"/>
</dbReference>
<protein>
    <recommendedName>
        <fullName evidence="10">Fibronectin type-III domain-containing protein</fullName>
    </recommendedName>
</protein>
<dbReference type="Pfam" id="PF13637">
    <property type="entry name" value="Ank_4"/>
    <property type="match status" value="1"/>
</dbReference>
<sequence length="754" mass="83918">MELSPPTYLCKGDGKWYLLSGGCQCKPGYEADHGSQTCNVCPPGRYKHETGDGRCISCPEHSTAPYSGSAECRCNTGYYRTDTDPRSSPCTKPPSAPQNLTLNFVDQSTVMLSWSIPKFPGGRQDTVYRVTCDSCSYGVAYNPNTERFNDTRITISGLNPVSHYHFKVYAENGVTAKAGEPEYVEIRVTTEASVPSSISNVRVGGTGSSEVMLMWEAPEDPFNELETFEIRYFMRGRESNASAVRKGRATNYKFDNLKQKTEYGFQVRAKTVSGWGEFSTVVYKKTGQVMTVVGEEDYSRQGLLITIIAVAVALILVFLCIALASTTRTLHLIQSRLGLGLFSALDSREDIRNELIETFIWDLASFEANLFDQKLRSLELIFQLKPELIESKLGEHMATPLQLVAEQTFENGKQLEIIQMLIDYKANVNSRDHHNGTVLHWAVSCNASIDEVISLITLLIESGAEPNSVNKWGQTFVHYATCITSLNTFQEIVCYLDSIKNTESFTIRDIEGSEVLHLAVFYYEKLDNDTLQIFQSNGVDFNAKQDNNLNVLDCAIGGNQDDSFLKTLIAFGADWESKRQAGETIAILHSAACHGDWPAFKLFKSFGINVNAADTVIRSVMAYAIMNDQNSTFIKKTIGLGADWRMVNKELKVTGLHWAALSGNLSALKLFISLGANVNAKNYYGDTPLHYVFLPSSIIGDDTFEIVKQLVRNGANPNLKNEDGDLPLNLARNKIENQKLKHGVVNLLLKKWDQ</sequence>
<dbReference type="CDD" id="cd00063">
    <property type="entry name" value="FN3"/>
    <property type="match status" value="2"/>
</dbReference>
<evidence type="ECO:0000259" key="10">
    <source>
        <dbReference type="PROSITE" id="PS50853"/>
    </source>
</evidence>
<dbReference type="SUPFAM" id="SSF48403">
    <property type="entry name" value="Ankyrin repeat"/>
    <property type="match status" value="1"/>
</dbReference>
<reference evidence="11 12" key="1">
    <citation type="submission" date="2024-08" db="EMBL/GenBank/DDBJ databases">
        <authorList>
            <person name="Cucini C."/>
            <person name="Frati F."/>
        </authorList>
    </citation>
    <scope>NUCLEOTIDE SEQUENCE [LARGE SCALE GENOMIC DNA]</scope>
</reference>
<dbReference type="InterPro" id="IPR036116">
    <property type="entry name" value="FN3_sf"/>
</dbReference>
<keyword evidence="5 9" id="KW-1133">Transmembrane helix</keyword>
<dbReference type="Pfam" id="PF00023">
    <property type="entry name" value="Ank"/>
    <property type="match status" value="1"/>
</dbReference>
<keyword evidence="6 9" id="KW-0472">Membrane</keyword>
<dbReference type="Proteomes" id="UP001642540">
    <property type="component" value="Unassembled WGS sequence"/>
</dbReference>
<dbReference type="InterPro" id="IPR003961">
    <property type="entry name" value="FN3_dom"/>
</dbReference>
<dbReference type="Gene3D" id="2.10.50.10">
    <property type="entry name" value="Tumor Necrosis Factor Receptor, subunit A, domain 2"/>
    <property type="match status" value="1"/>
</dbReference>
<evidence type="ECO:0000256" key="7">
    <source>
        <dbReference type="ARBA" id="ARBA00023170"/>
    </source>
</evidence>
<comment type="caution">
    <text evidence="11">The sequence shown here is derived from an EMBL/GenBank/DDBJ whole genome shotgun (WGS) entry which is preliminary data.</text>
</comment>
<keyword evidence="12" id="KW-1185">Reference proteome</keyword>
<evidence type="ECO:0000256" key="3">
    <source>
        <dbReference type="ARBA" id="ARBA00022741"/>
    </source>
</evidence>
<comment type="subcellular location">
    <subcellularLocation>
        <location evidence="1">Membrane</location>
        <topology evidence="1">Single-pass membrane protein</topology>
    </subcellularLocation>
</comment>
<dbReference type="CDD" id="cd00185">
    <property type="entry name" value="TNFRSF"/>
    <property type="match status" value="1"/>
</dbReference>
<evidence type="ECO:0000313" key="11">
    <source>
        <dbReference type="EMBL" id="CAL8143321.1"/>
    </source>
</evidence>
<dbReference type="SUPFAM" id="SSF49265">
    <property type="entry name" value="Fibronectin type III"/>
    <property type="match status" value="1"/>
</dbReference>
<feature type="repeat" description="ANK" evidence="8">
    <location>
        <begin position="684"/>
        <end position="722"/>
    </location>
</feature>
<dbReference type="PROSITE" id="PS50297">
    <property type="entry name" value="ANK_REP_REGION"/>
    <property type="match status" value="1"/>
</dbReference>
<dbReference type="PROSITE" id="PS50088">
    <property type="entry name" value="ANK_REPEAT"/>
    <property type="match status" value="2"/>
</dbReference>
<feature type="transmembrane region" description="Helical" evidence="9">
    <location>
        <begin position="303"/>
        <end position="324"/>
    </location>
</feature>
<evidence type="ECO:0000256" key="6">
    <source>
        <dbReference type="ARBA" id="ARBA00023136"/>
    </source>
</evidence>
<keyword evidence="8" id="KW-0040">ANK repeat</keyword>
<evidence type="ECO:0000256" key="5">
    <source>
        <dbReference type="ARBA" id="ARBA00022989"/>
    </source>
</evidence>
<dbReference type="SMART" id="SM01411">
    <property type="entry name" value="Ephrin_rec_like"/>
    <property type="match status" value="1"/>
</dbReference>
<evidence type="ECO:0000256" key="1">
    <source>
        <dbReference type="ARBA" id="ARBA00004167"/>
    </source>
</evidence>
<dbReference type="InterPro" id="IPR002110">
    <property type="entry name" value="Ankyrin_rpt"/>
</dbReference>
<dbReference type="InterPro" id="IPR036770">
    <property type="entry name" value="Ankyrin_rpt-contain_sf"/>
</dbReference>
<dbReference type="Pfam" id="PF00041">
    <property type="entry name" value="fn3"/>
    <property type="match status" value="2"/>
</dbReference>
<dbReference type="EMBL" id="CAXLJM020000154">
    <property type="protein sequence ID" value="CAL8143321.1"/>
    <property type="molecule type" value="Genomic_DNA"/>
</dbReference>
<name>A0ABP1S4V3_9HEXA</name>
<evidence type="ECO:0000256" key="8">
    <source>
        <dbReference type="PROSITE-ProRule" id="PRU00023"/>
    </source>
</evidence>
<dbReference type="PROSITE" id="PS50853">
    <property type="entry name" value="FN3"/>
    <property type="match status" value="2"/>
</dbReference>
<feature type="domain" description="Fibronectin type-III" evidence="10">
    <location>
        <begin position="197"/>
        <end position="289"/>
    </location>
</feature>
<evidence type="ECO:0000256" key="4">
    <source>
        <dbReference type="ARBA" id="ARBA00022840"/>
    </source>
</evidence>
<evidence type="ECO:0000313" key="12">
    <source>
        <dbReference type="Proteomes" id="UP001642540"/>
    </source>
</evidence>
<dbReference type="SUPFAM" id="SSF57184">
    <property type="entry name" value="Growth factor receptor domain"/>
    <property type="match status" value="1"/>
</dbReference>